<feature type="transmembrane region" description="Helical" evidence="1">
    <location>
        <begin position="75"/>
        <end position="93"/>
    </location>
</feature>
<name>A0ABN2TNN5_9ACTN</name>
<protein>
    <submittedName>
        <fullName evidence="2">Uncharacterized protein</fullName>
    </submittedName>
</protein>
<gene>
    <name evidence="2" type="ORF">GCM10009839_07110</name>
</gene>
<accession>A0ABN2TNN5</accession>
<keyword evidence="1" id="KW-0472">Membrane</keyword>
<keyword evidence="1" id="KW-1133">Transmembrane helix</keyword>
<reference evidence="2 3" key="1">
    <citation type="journal article" date="2019" name="Int. J. Syst. Evol. Microbiol.">
        <title>The Global Catalogue of Microorganisms (GCM) 10K type strain sequencing project: providing services to taxonomists for standard genome sequencing and annotation.</title>
        <authorList>
            <consortium name="The Broad Institute Genomics Platform"/>
            <consortium name="The Broad Institute Genome Sequencing Center for Infectious Disease"/>
            <person name="Wu L."/>
            <person name="Ma J."/>
        </authorList>
    </citation>
    <scope>NUCLEOTIDE SEQUENCE [LARGE SCALE GENOMIC DNA]</scope>
    <source>
        <strain evidence="2 3">JCM 16014</strain>
    </source>
</reference>
<keyword evidence="1" id="KW-0812">Transmembrane</keyword>
<evidence type="ECO:0000313" key="3">
    <source>
        <dbReference type="Proteomes" id="UP001500751"/>
    </source>
</evidence>
<organism evidence="2 3">
    <name type="scientific">Catenulispora yoronensis</name>
    <dbReference type="NCBI Taxonomy" id="450799"/>
    <lineage>
        <taxon>Bacteria</taxon>
        <taxon>Bacillati</taxon>
        <taxon>Actinomycetota</taxon>
        <taxon>Actinomycetes</taxon>
        <taxon>Catenulisporales</taxon>
        <taxon>Catenulisporaceae</taxon>
        <taxon>Catenulispora</taxon>
    </lineage>
</organism>
<sequence length="100" mass="11224">MTTEARQRFYHRRAPGDFIFLAAVIIAIIIIAHIIFVLLNANAGNDIVSTDGDWASWFATWFLNLFTPDSHDLNIVLNYGTAAVFYLAVGAILRRLVNDL</sequence>
<feature type="transmembrane region" description="Helical" evidence="1">
    <location>
        <begin position="18"/>
        <end position="39"/>
    </location>
</feature>
<evidence type="ECO:0000313" key="2">
    <source>
        <dbReference type="EMBL" id="GAA2014644.1"/>
    </source>
</evidence>
<dbReference type="RefSeq" id="WP_344664013.1">
    <property type="nucleotide sequence ID" value="NZ_BAAAQN010000003.1"/>
</dbReference>
<evidence type="ECO:0000256" key="1">
    <source>
        <dbReference type="SAM" id="Phobius"/>
    </source>
</evidence>
<comment type="caution">
    <text evidence="2">The sequence shown here is derived from an EMBL/GenBank/DDBJ whole genome shotgun (WGS) entry which is preliminary data.</text>
</comment>
<dbReference type="Proteomes" id="UP001500751">
    <property type="component" value="Unassembled WGS sequence"/>
</dbReference>
<keyword evidence="3" id="KW-1185">Reference proteome</keyword>
<proteinExistence type="predicted"/>
<dbReference type="EMBL" id="BAAAQN010000003">
    <property type="protein sequence ID" value="GAA2014644.1"/>
    <property type="molecule type" value="Genomic_DNA"/>
</dbReference>